<dbReference type="PANTHER" id="PTHR13604:SF0">
    <property type="entry name" value="ABASIC SITE PROCESSING PROTEIN HMCES"/>
    <property type="match status" value="1"/>
</dbReference>
<dbReference type="Gene3D" id="3.90.1680.10">
    <property type="entry name" value="SOS response associated peptidase-like"/>
    <property type="match status" value="1"/>
</dbReference>
<proteinExistence type="inferred from homology"/>
<evidence type="ECO:0008006" key="10">
    <source>
        <dbReference type="Google" id="ProtNLM"/>
    </source>
</evidence>
<keyword evidence="3" id="KW-0227">DNA damage</keyword>
<evidence type="ECO:0000256" key="2">
    <source>
        <dbReference type="ARBA" id="ARBA00022670"/>
    </source>
</evidence>
<evidence type="ECO:0000256" key="5">
    <source>
        <dbReference type="ARBA" id="ARBA00023124"/>
    </source>
</evidence>
<dbReference type="GO" id="GO:0003697">
    <property type="term" value="F:single-stranded DNA binding"/>
    <property type="evidence" value="ECO:0007669"/>
    <property type="project" value="InterPro"/>
</dbReference>
<protein>
    <recommendedName>
        <fullName evidence="10">Abasic site processing protein</fullName>
    </recommendedName>
</protein>
<feature type="compositionally biased region" description="Basic and acidic residues" evidence="8">
    <location>
        <begin position="53"/>
        <end position="65"/>
    </location>
</feature>
<evidence type="ECO:0000256" key="8">
    <source>
        <dbReference type="SAM" id="MobiDB-lite"/>
    </source>
</evidence>
<sequence>IHNRMPVIIDPGDYQRWLEAEVHETGALAPLMRPYPEGLLSAIPVSPRVNNPKNDDPRCIEPLES</sequence>
<keyword evidence="6" id="KW-0238">DNA-binding</keyword>
<dbReference type="Pfam" id="PF02586">
    <property type="entry name" value="SRAP"/>
    <property type="match status" value="1"/>
</dbReference>
<dbReference type="GO" id="GO:0006508">
    <property type="term" value="P:proteolysis"/>
    <property type="evidence" value="ECO:0007669"/>
    <property type="project" value="UniProtKB-KW"/>
</dbReference>
<dbReference type="PANTHER" id="PTHR13604">
    <property type="entry name" value="DC12-RELATED"/>
    <property type="match status" value="1"/>
</dbReference>
<dbReference type="InterPro" id="IPR036590">
    <property type="entry name" value="SRAP-like"/>
</dbReference>
<feature type="non-terminal residue" evidence="9">
    <location>
        <position position="1"/>
    </location>
</feature>
<dbReference type="GO" id="GO:0008233">
    <property type="term" value="F:peptidase activity"/>
    <property type="evidence" value="ECO:0007669"/>
    <property type="project" value="UniProtKB-KW"/>
</dbReference>
<keyword evidence="7" id="KW-0456">Lyase</keyword>
<evidence type="ECO:0000256" key="3">
    <source>
        <dbReference type="ARBA" id="ARBA00022763"/>
    </source>
</evidence>
<accession>A0A0F9JII8</accession>
<keyword evidence="2" id="KW-0645">Protease</keyword>
<dbReference type="GO" id="GO:0106300">
    <property type="term" value="P:protein-DNA covalent cross-linking repair"/>
    <property type="evidence" value="ECO:0007669"/>
    <property type="project" value="InterPro"/>
</dbReference>
<keyword evidence="5" id="KW-0190">Covalent protein-DNA linkage</keyword>
<evidence type="ECO:0000256" key="1">
    <source>
        <dbReference type="ARBA" id="ARBA00008136"/>
    </source>
</evidence>
<evidence type="ECO:0000256" key="7">
    <source>
        <dbReference type="ARBA" id="ARBA00023239"/>
    </source>
</evidence>
<keyword evidence="4" id="KW-0378">Hydrolase</keyword>
<reference evidence="9" key="1">
    <citation type="journal article" date="2015" name="Nature">
        <title>Complex archaea that bridge the gap between prokaryotes and eukaryotes.</title>
        <authorList>
            <person name="Spang A."/>
            <person name="Saw J.H."/>
            <person name="Jorgensen S.L."/>
            <person name="Zaremba-Niedzwiedzka K."/>
            <person name="Martijn J."/>
            <person name="Lind A.E."/>
            <person name="van Eijk R."/>
            <person name="Schleper C."/>
            <person name="Guy L."/>
            <person name="Ettema T.J."/>
        </authorList>
    </citation>
    <scope>NUCLEOTIDE SEQUENCE</scope>
</reference>
<dbReference type="InterPro" id="IPR003738">
    <property type="entry name" value="SRAP"/>
</dbReference>
<dbReference type="AlphaFoldDB" id="A0A0F9JII8"/>
<comment type="caution">
    <text evidence="9">The sequence shown here is derived from an EMBL/GenBank/DDBJ whole genome shotgun (WGS) entry which is preliminary data.</text>
</comment>
<dbReference type="EMBL" id="LAZR01016184">
    <property type="protein sequence ID" value="KKM05586.1"/>
    <property type="molecule type" value="Genomic_DNA"/>
</dbReference>
<dbReference type="SUPFAM" id="SSF143081">
    <property type="entry name" value="BB1717-like"/>
    <property type="match status" value="1"/>
</dbReference>
<dbReference type="GO" id="GO:0016829">
    <property type="term" value="F:lyase activity"/>
    <property type="evidence" value="ECO:0007669"/>
    <property type="project" value="UniProtKB-KW"/>
</dbReference>
<name>A0A0F9JII8_9ZZZZ</name>
<feature type="region of interest" description="Disordered" evidence="8">
    <location>
        <begin position="46"/>
        <end position="65"/>
    </location>
</feature>
<organism evidence="9">
    <name type="scientific">marine sediment metagenome</name>
    <dbReference type="NCBI Taxonomy" id="412755"/>
    <lineage>
        <taxon>unclassified sequences</taxon>
        <taxon>metagenomes</taxon>
        <taxon>ecological metagenomes</taxon>
    </lineage>
</organism>
<comment type="similarity">
    <text evidence="1">Belongs to the SOS response-associated peptidase family.</text>
</comment>
<gene>
    <name evidence="9" type="ORF">LCGC14_1752620</name>
</gene>
<evidence type="ECO:0000313" key="9">
    <source>
        <dbReference type="EMBL" id="KKM05586.1"/>
    </source>
</evidence>
<evidence type="ECO:0000256" key="6">
    <source>
        <dbReference type="ARBA" id="ARBA00023125"/>
    </source>
</evidence>
<evidence type="ECO:0000256" key="4">
    <source>
        <dbReference type="ARBA" id="ARBA00022801"/>
    </source>
</evidence>